<protein>
    <submittedName>
        <fullName evidence="1">Reverse transcriptase</fullName>
    </submittedName>
</protein>
<evidence type="ECO:0000313" key="2">
    <source>
        <dbReference type="Proteomes" id="UP000030665"/>
    </source>
</evidence>
<accession>A0A077ZQA2</accession>
<evidence type="ECO:0000313" key="1">
    <source>
        <dbReference type="EMBL" id="CDW60940.1"/>
    </source>
</evidence>
<reference evidence="1" key="2">
    <citation type="submission" date="2014-03" db="EMBL/GenBank/DDBJ databases">
        <title>The whipworm genome and dual-species transcriptomics of an intimate host-pathogen interaction.</title>
        <authorList>
            <person name="Foth B.J."/>
            <person name="Tsai I.J."/>
            <person name="Reid A.J."/>
            <person name="Bancroft A.J."/>
            <person name="Nichol S."/>
            <person name="Tracey A."/>
            <person name="Holroyd N."/>
            <person name="Cotton J.A."/>
            <person name="Stanley E.J."/>
            <person name="Zarowiecki M."/>
            <person name="Liu J.Z."/>
            <person name="Huckvale T."/>
            <person name="Cooper P.J."/>
            <person name="Grencis R.K."/>
            <person name="Berriman M."/>
        </authorList>
    </citation>
    <scope>NUCLEOTIDE SEQUENCE [LARGE SCALE GENOMIC DNA]</scope>
</reference>
<keyword evidence="1" id="KW-0808">Transferase</keyword>
<keyword evidence="2" id="KW-1185">Reference proteome</keyword>
<dbReference type="AlphaFoldDB" id="A0A077ZQA2"/>
<gene>
    <name evidence="1" type="ORF">TTRE_0000934701</name>
</gene>
<dbReference type="GO" id="GO:0003964">
    <property type="term" value="F:RNA-directed DNA polymerase activity"/>
    <property type="evidence" value="ECO:0007669"/>
    <property type="project" value="UniProtKB-KW"/>
</dbReference>
<reference evidence="1" key="1">
    <citation type="submission" date="2014-01" db="EMBL/GenBank/DDBJ databases">
        <authorList>
            <person name="Aslett M."/>
        </authorList>
    </citation>
    <scope>NUCLEOTIDE SEQUENCE</scope>
</reference>
<dbReference type="OrthoDB" id="8195432at2759"/>
<keyword evidence="1" id="KW-0548">Nucleotidyltransferase</keyword>
<dbReference type="EMBL" id="HG807576">
    <property type="protein sequence ID" value="CDW60940.1"/>
    <property type="molecule type" value="Genomic_DNA"/>
</dbReference>
<keyword evidence="1" id="KW-0695">RNA-directed DNA polymerase</keyword>
<name>A0A077ZQA2_TRITR</name>
<proteinExistence type="predicted"/>
<sequence>MHAVQLCGSTHALRIIRHKTLMGSLKEVAKRKGFVVTQEPHLRHEERVLKPDLILRRRHRIAIVDTAVPWDTPERYAASRLHKRAKYSALIAQQRKGDPGYAITVDAFIVGARGRWDPKNDKLLKLLGIKLSEGQKEAMCTLMVKLTGRITDHFLTSAC</sequence>
<organism evidence="1 2">
    <name type="scientific">Trichuris trichiura</name>
    <name type="common">Whipworm</name>
    <name type="synonym">Trichocephalus trichiurus</name>
    <dbReference type="NCBI Taxonomy" id="36087"/>
    <lineage>
        <taxon>Eukaryota</taxon>
        <taxon>Metazoa</taxon>
        <taxon>Ecdysozoa</taxon>
        <taxon>Nematoda</taxon>
        <taxon>Enoplea</taxon>
        <taxon>Dorylaimia</taxon>
        <taxon>Trichinellida</taxon>
        <taxon>Trichuridae</taxon>
        <taxon>Trichuris</taxon>
    </lineage>
</organism>
<dbReference type="Proteomes" id="UP000030665">
    <property type="component" value="Unassembled WGS sequence"/>
</dbReference>